<dbReference type="GO" id="GO:0004386">
    <property type="term" value="F:helicase activity"/>
    <property type="evidence" value="ECO:0007669"/>
    <property type="project" value="UniProtKB-KW"/>
</dbReference>
<dbReference type="AlphaFoldDB" id="A0A6N9VEB8"/>
<feature type="non-terminal residue" evidence="2">
    <location>
        <position position="170"/>
    </location>
</feature>
<keyword evidence="2" id="KW-0547">Nucleotide-binding</keyword>
<keyword evidence="2" id="KW-0378">Hydrolase</keyword>
<protein>
    <submittedName>
        <fullName evidence="2">ATP-dependent helicase</fullName>
    </submittedName>
</protein>
<feature type="region of interest" description="Disordered" evidence="1">
    <location>
        <begin position="40"/>
        <end position="170"/>
    </location>
</feature>
<feature type="non-terminal residue" evidence="2">
    <location>
        <position position="1"/>
    </location>
</feature>
<evidence type="ECO:0000256" key="1">
    <source>
        <dbReference type="SAM" id="MobiDB-lite"/>
    </source>
</evidence>
<feature type="compositionally biased region" description="Low complexity" evidence="1">
    <location>
        <begin position="117"/>
        <end position="135"/>
    </location>
</feature>
<keyword evidence="2" id="KW-0067">ATP-binding</keyword>
<gene>
    <name evidence="2" type="ORF">G3I39_22570</name>
</gene>
<accession>A0A6N9VEB8</accession>
<keyword evidence="2" id="KW-0347">Helicase</keyword>
<sequence>AAVKPVAEPVAQVPAAAAPVEAGFQTVAVAAGIAEPVATRPRRRTRIVKPADEVDFQIAPASEPEPDAKSRRRPARTTSRPKAESKPKAETAPKADAGTKAESTPKAESKPKRASRAKAAAPVEAVAPESPAAVEAETEAKPRRRRATRSVTSTAVQEAAVVSEAEAVVS</sequence>
<evidence type="ECO:0000313" key="2">
    <source>
        <dbReference type="EMBL" id="NEB69812.1"/>
    </source>
</evidence>
<evidence type="ECO:0000313" key="3">
    <source>
        <dbReference type="Proteomes" id="UP000471648"/>
    </source>
</evidence>
<name>A0A6N9VEB8_STRMI</name>
<comment type="caution">
    <text evidence="2">The sequence shown here is derived from an EMBL/GenBank/DDBJ whole genome shotgun (WGS) entry which is preliminary data.</text>
</comment>
<dbReference type="EMBL" id="JAAGME010000910">
    <property type="protein sequence ID" value="NEB69812.1"/>
    <property type="molecule type" value="Genomic_DNA"/>
</dbReference>
<feature type="compositionally biased region" description="Low complexity" evidence="1">
    <location>
        <begin position="149"/>
        <end position="170"/>
    </location>
</feature>
<proteinExistence type="predicted"/>
<dbReference type="Proteomes" id="UP000471648">
    <property type="component" value="Unassembled WGS sequence"/>
</dbReference>
<reference evidence="2 3" key="1">
    <citation type="submission" date="2020-01" db="EMBL/GenBank/DDBJ databases">
        <title>Insect and environment-associated Actinomycetes.</title>
        <authorList>
            <person name="Currrie C."/>
            <person name="Chevrette M."/>
            <person name="Carlson C."/>
            <person name="Stubbendieck R."/>
            <person name="Wendt-Pienkowski E."/>
        </authorList>
    </citation>
    <scope>NUCLEOTIDE SEQUENCE [LARGE SCALE GENOMIC DNA]</scope>
    <source>
        <strain evidence="2 3">SID14438</strain>
    </source>
</reference>
<organism evidence="2 3">
    <name type="scientific">Streptomyces microflavus</name>
    <name type="common">Streptomyces lipmanii</name>
    <dbReference type="NCBI Taxonomy" id="1919"/>
    <lineage>
        <taxon>Bacteria</taxon>
        <taxon>Bacillati</taxon>
        <taxon>Actinomycetota</taxon>
        <taxon>Actinomycetes</taxon>
        <taxon>Kitasatosporales</taxon>
        <taxon>Streptomycetaceae</taxon>
        <taxon>Streptomyces</taxon>
    </lineage>
</organism>
<feature type="compositionally biased region" description="Basic and acidic residues" evidence="1">
    <location>
        <begin position="81"/>
        <end position="111"/>
    </location>
</feature>